<dbReference type="Pfam" id="PF00313">
    <property type="entry name" value="CSD"/>
    <property type="match status" value="1"/>
</dbReference>
<dbReference type="PROSITE" id="PS51857">
    <property type="entry name" value="CSD_2"/>
    <property type="match status" value="1"/>
</dbReference>
<reference evidence="5 6" key="1">
    <citation type="submission" date="2019-10" db="EMBL/GenBank/DDBJ databases">
        <title>Characterization of the phylogenetic diversity of two novel species belonging to the genus Bifidobacterium: Bifidobacterium cebidarum sp. nov. and Bifidobacterium leontopitheci sp. nov.</title>
        <authorList>
            <person name="Lugli G.A."/>
            <person name="Duranti S."/>
            <person name="Milani C."/>
            <person name="Turroni F."/>
            <person name="Ventura M."/>
        </authorList>
    </citation>
    <scope>NUCLEOTIDE SEQUENCE [LARGE SCALE GENOMIC DNA]</scope>
    <source>
        <strain evidence="5 6">DSM 100688</strain>
    </source>
</reference>
<comment type="subcellular location">
    <subcellularLocation>
        <location evidence="1 3">Cytoplasm</location>
    </subcellularLocation>
</comment>
<comment type="caution">
    <text evidence="5">The sequence shown here is derived from an EMBL/GenBank/DDBJ whole genome shotgun (WGS) entry which is preliminary data.</text>
</comment>
<keyword evidence="2" id="KW-0963">Cytoplasm</keyword>
<dbReference type="PIRSF" id="PIRSF002599">
    <property type="entry name" value="Cold_shock_A"/>
    <property type="match status" value="1"/>
</dbReference>
<dbReference type="Proteomes" id="UP000482084">
    <property type="component" value="Unassembled WGS sequence"/>
</dbReference>
<evidence type="ECO:0000256" key="2">
    <source>
        <dbReference type="ARBA" id="ARBA00022490"/>
    </source>
</evidence>
<protein>
    <submittedName>
        <fullName evidence="5">Cold-shock protein</fullName>
    </submittedName>
</protein>
<sequence length="74" mass="8210">MSKERMVMAHGTVKFFNAGKGYGFINPDDGGDDVFVHYSVIQADGFKTLEEGEKVEYEAEHGPKGMQATRVIKL</sequence>
<dbReference type="PROSITE" id="PS00352">
    <property type="entry name" value="CSD_1"/>
    <property type="match status" value="1"/>
</dbReference>
<gene>
    <name evidence="5" type="ORF">DSM100688_1324</name>
</gene>
<dbReference type="InterPro" id="IPR002059">
    <property type="entry name" value="CSP_DNA-bd"/>
</dbReference>
<dbReference type="CDD" id="cd04458">
    <property type="entry name" value="CSP_CDS"/>
    <property type="match status" value="1"/>
</dbReference>
<evidence type="ECO:0000313" key="6">
    <source>
        <dbReference type="Proteomes" id="UP000482084"/>
    </source>
</evidence>
<feature type="domain" description="CSD" evidence="4">
    <location>
        <begin position="8"/>
        <end position="73"/>
    </location>
</feature>
<proteinExistence type="predicted"/>
<evidence type="ECO:0000256" key="1">
    <source>
        <dbReference type="ARBA" id="ARBA00004496"/>
    </source>
</evidence>
<accession>A0A6L4X0D5</accession>
<organism evidence="5 6">
    <name type="scientific">Bifidobacterium ramosum</name>
    <dbReference type="NCBI Taxonomy" id="1798158"/>
    <lineage>
        <taxon>Bacteria</taxon>
        <taxon>Bacillati</taxon>
        <taxon>Actinomycetota</taxon>
        <taxon>Actinomycetes</taxon>
        <taxon>Bifidobacteriales</taxon>
        <taxon>Bifidobacteriaceae</taxon>
        <taxon>Bifidobacterium</taxon>
    </lineage>
</organism>
<dbReference type="InterPro" id="IPR012340">
    <property type="entry name" value="NA-bd_OB-fold"/>
</dbReference>
<evidence type="ECO:0000256" key="3">
    <source>
        <dbReference type="RuleBase" id="RU000408"/>
    </source>
</evidence>
<dbReference type="InterPro" id="IPR050181">
    <property type="entry name" value="Cold_shock_domain"/>
</dbReference>
<dbReference type="InterPro" id="IPR011129">
    <property type="entry name" value="CSD"/>
</dbReference>
<dbReference type="AlphaFoldDB" id="A0A6L4X0D5"/>
<dbReference type="EMBL" id="WBSM01000006">
    <property type="protein sequence ID" value="KAB8287857.1"/>
    <property type="molecule type" value="Genomic_DNA"/>
</dbReference>
<dbReference type="GO" id="GO:0003676">
    <property type="term" value="F:nucleic acid binding"/>
    <property type="evidence" value="ECO:0007669"/>
    <property type="project" value="InterPro"/>
</dbReference>
<evidence type="ECO:0000259" key="4">
    <source>
        <dbReference type="PROSITE" id="PS51857"/>
    </source>
</evidence>
<dbReference type="InterPro" id="IPR019844">
    <property type="entry name" value="CSD_CS"/>
</dbReference>
<dbReference type="FunFam" id="2.40.50.140:FF:000006">
    <property type="entry name" value="Cold shock protein CspC"/>
    <property type="match status" value="1"/>
</dbReference>
<dbReference type="InterPro" id="IPR012156">
    <property type="entry name" value="Cold_shock_CspA"/>
</dbReference>
<keyword evidence="6" id="KW-1185">Reference proteome</keyword>
<evidence type="ECO:0000313" key="5">
    <source>
        <dbReference type="EMBL" id="KAB8287857.1"/>
    </source>
</evidence>
<dbReference type="SUPFAM" id="SSF50249">
    <property type="entry name" value="Nucleic acid-binding proteins"/>
    <property type="match status" value="1"/>
</dbReference>
<dbReference type="PANTHER" id="PTHR11544">
    <property type="entry name" value="COLD SHOCK DOMAIN CONTAINING PROTEINS"/>
    <property type="match status" value="1"/>
</dbReference>
<name>A0A6L4X0D5_9BIFI</name>
<dbReference type="PRINTS" id="PR00050">
    <property type="entry name" value="COLDSHOCK"/>
</dbReference>
<dbReference type="Gene3D" id="2.40.50.140">
    <property type="entry name" value="Nucleic acid-binding proteins"/>
    <property type="match status" value="1"/>
</dbReference>
<dbReference type="SMART" id="SM00357">
    <property type="entry name" value="CSP"/>
    <property type="match status" value="1"/>
</dbReference>
<dbReference type="GO" id="GO:0005737">
    <property type="term" value="C:cytoplasm"/>
    <property type="evidence" value="ECO:0007669"/>
    <property type="project" value="UniProtKB-SubCell"/>
</dbReference>